<dbReference type="EMBL" id="CP023173">
    <property type="protein sequence ID" value="ASZ08959.1"/>
    <property type="molecule type" value="Genomic_DNA"/>
</dbReference>
<evidence type="ECO:0000313" key="5">
    <source>
        <dbReference type="Proteomes" id="UP000232229"/>
    </source>
</evidence>
<organism evidence="4 5">
    <name type="scientific">Mesoplasma chauliocola</name>
    <dbReference type="NCBI Taxonomy" id="216427"/>
    <lineage>
        <taxon>Bacteria</taxon>
        <taxon>Bacillati</taxon>
        <taxon>Mycoplasmatota</taxon>
        <taxon>Mollicutes</taxon>
        <taxon>Entomoplasmatales</taxon>
        <taxon>Entomoplasmataceae</taxon>
        <taxon>Mesoplasma</taxon>
    </lineage>
</organism>
<dbReference type="GO" id="GO:0030527">
    <property type="term" value="F:structural constituent of chromatin"/>
    <property type="evidence" value="ECO:0007669"/>
    <property type="project" value="InterPro"/>
</dbReference>
<evidence type="ECO:0000256" key="3">
    <source>
        <dbReference type="RuleBase" id="RU003939"/>
    </source>
</evidence>
<dbReference type="SUPFAM" id="SSF47729">
    <property type="entry name" value="IHF-like DNA-binding proteins"/>
    <property type="match status" value="1"/>
</dbReference>
<name>A0A249SMY5_9MOLU</name>
<dbReference type="InterPro" id="IPR020816">
    <property type="entry name" value="Histone-like_DNA-bd_CS"/>
</dbReference>
<dbReference type="Pfam" id="PF00216">
    <property type="entry name" value="Bac_DNA_binding"/>
    <property type="match status" value="1"/>
</dbReference>
<dbReference type="PRINTS" id="PR01727">
    <property type="entry name" value="DNABINDINGHU"/>
</dbReference>
<keyword evidence="2 4" id="KW-0238">DNA-binding</keyword>
<dbReference type="Gene3D" id="4.10.520.10">
    <property type="entry name" value="IHF-like DNA-binding proteins"/>
    <property type="match status" value="1"/>
</dbReference>
<protein>
    <submittedName>
        <fullName evidence="4">HU family DNA-binding protein</fullName>
    </submittedName>
</protein>
<keyword evidence="1" id="KW-0226">DNA condensation</keyword>
<reference evidence="4 5" key="1">
    <citation type="submission" date="2017-08" db="EMBL/GenBank/DDBJ databases">
        <title>Complete Genome Sequence of Mesoplasma chauliocola.</title>
        <authorList>
            <person name="Knight T.F.Jr."/>
            <person name="Citino T."/>
        </authorList>
    </citation>
    <scope>NUCLEOTIDE SEQUENCE [LARGE SCALE GENOMIC DNA]</scope>
    <source>
        <strain evidence="4 5">CHPA-2</strain>
    </source>
</reference>
<dbReference type="KEGG" id="mchc:CK556_01120"/>
<dbReference type="CDD" id="cd13831">
    <property type="entry name" value="HU"/>
    <property type="match status" value="1"/>
</dbReference>
<dbReference type="STRING" id="1336232.GCA_000518825_00057"/>
<dbReference type="RefSeq" id="WP_027875246.1">
    <property type="nucleotide sequence ID" value="NZ_CP023173.1"/>
</dbReference>
<gene>
    <name evidence="4" type="ORF">CK556_01120</name>
</gene>
<dbReference type="PANTHER" id="PTHR33175:SF3">
    <property type="entry name" value="DNA-BINDING PROTEIN HU-BETA"/>
    <property type="match status" value="1"/>
</dbReference>
<accession>A0A249SMY5</accession>
<comment type="similarity">
    <text evidence="3">Belongs to the bacterial histone-like protein family.</text>
</comment>
<dbReference type="Proteomes" id="UP000232229">
    <property type="component" value="Chromosome"/>
</dbReference>
<evidence type="ECO:0000256" key="1">
    <source>
        <dbReference type="ARBA" id="ARBA00023067"/>
    </source>
</evidence>
<dbReference type="InterPro" id="IPR000119">
    <property type="entry name" value="Hist_DNA-bd"/>
</dbReference>
<evidence type="ECO:0000256" key="2">
    <source>
        <dbReference type="ARBA" id="ARBA00023125"/>
    </source>
</evidence>
<dbReference type="PROSITE" id="PS00045">
    <property type="entry name" value="HISTONE_LIKE"/>
    <property type="match status" value="1"/>
</dbReference>
<dbReference type="SMART" id="SM00411">
    <property type="entry name" value="BHL"/>
    <property type="match status" value="1"/>
</dbReference>
<dbReference type="InterPro" id="IPR010992">
    <property type="entry name" value="IHF-like_DNA-bd_dom_sf"/>
</dbReference>
<dbReference type="GO" id="GO:0003677">
    <property type="term" value="F:DNA binding"/>
    <property type="evidence" value="ECO:0007669"/>
    <property type="project" value="UniProtKB-KW"/>
</dbReference>
<keyword evidence="5" id="KW-1185">Reference proteome</keyword>
<dbReference type="AlphaFoldDB" id="A0A249SMY5"/>
<dbReference type="GO" id="GO:0030261">
    <property type="term" value="P:chromosome condensation"/>
    <property type="evidence" value="ECO:0007669"/>
    <property type="project" value="UniProtKB-KW"/>
</dbReference>
<dbReference type="PANTHER" id="PTHR33175">
    <property type="entry name" value="DNA-BINDING PROTEIN HU"/>
    <property type="match status" value="1"/>
</dbReference>
<sequence length="90" mass="9774">MTKKDLINEIIAKENVSKVECESVINSLFDLITEELSSGNEVSIAGFGKFTISERAAREGINPATSEKITIAASKSAKFKAAKQLKEKLN</sequence>
<proteinExistence type="inferred from homology"/>
<evidence type="ECO:0000313" key="4">
    <source>
        <dbReference type="EMBL" id="ASZ08959.1"/>
    </source>
</evidence>